<dbReference type="PRINTS" id="PR00131">
    <property type="entry name" value="GLHYDRLASE1"/>
</dbReference>
<dbReference type="InterPro" id="IPR017853">
    <property type="entry name" value="GH"/>
</dbReference>
<accession>A0A1F7U1C0</accession>
<keyword evidence="2 6" id="KW-0378">Hydrolase</keyword>
<dbReference type="GO" id="GO:0008422">
    <property type="term" value="F:beta-glucosidase activity"/>
    <property type="evidence" value="ECO:0007669"/>
    <property type="project" value="TreeGrafter"/>
</dbReference>
<feature type="active site" description="Nucleophile" evidence="4">
    <location>
        <position position="337"/>
    </location>
</feature>
<reference evidence="7 8" key="1">
    <citation type="journal article" date="2016" name="Nat. Commun.">
        <title>Thousands of microbial genomes shed light on interconnected biogeochemical processes in an aquifer system.</title>
        <authorList>
            <person name="Anantharaman K."/>
            <person name="Brown C.T."/>
            <person name="Hug L.A."/>
            <person name="Sharon I."/>
            <person name="Castelle C.J."/>
            <person name="Probst A.J."/>
            <person name="Thomas B.C."/>
            <person name="Singh A."/>
            <person name="Wilkins M.J."/>
            <person name="Karaoz U."/>
            <person name="Brodie E.L."/>
            <person name="Williams K.H."/>
            <person name="Hubbard S.S."/>
            <person name="Banfield J.F."/>
        </authorList>
    </citation>
    <scope>NUCLEOTIDE SEQUENCE [LARGE SCALE GENOMIC DNA]</scope>
</reference>
<sequence length="444" mass="51652">MTDTNGHSDHYKPRAFPHGFLWGTATSSYQVEGGNVRADWHAFEQQGGKIADGTTCGRGVDHWRLWKRDFEMLQKGLHNNAYRLSVEWSRLETAPGVWDEEAFSHYRDMLCDLKARGVTVMLTLHHFTNPAWLAQRRGWETGYAMRRFCLFTEKVVETLGAYVDLWITINEPMVYVLEGYVMAEWPPQKKSKMLAVRVLWNMARAHRGAYRVIHRSSTRHGRKAMVGMASNVSSFHSYYKHRLLDQISVALIDRFTNHLFYMLTGMKTHDFLGLNYYFHLRLKSVWHYVRSFMFGTANEQFPVDFESSDIGWELFPHGIFDVCVDLKVYKKPIYITENGLATENDDKRLRSLIGYLVQLHHAIQAGADVRGYFHWSLLDNFEWAKGYAPKFGLVGVDRRTMERTPRASAEIYGLIAKDNAIDHDFLRFLGHGTRHILADWKRGR</sequence>
<comment type="caution">
    <text evidence="7">The sequence shown here is derived from an EMBL/GenBank/DDBJ whole genome shotgun (WGS) entry which is preliminary data.</text>
</comment>
<keyword evidence="3 6" id="KW-0326">Glycosidase</keyword>
<evidence type="ECO:0008006" key="9">
    <source>
        <dbReference type="Google" id="ProtNLM"/>
    </source>
</evidence>
<dbReference type="PROSITE" id="PS00572">
    <property type="entry name" value="GLYCOSYL_HYDROL_F1_1"/>
    <property type="match status" value="1"/>
</dbReference>
<evidence type="ECO:0000256" key="2">
    <source>
        <dbReference type="ARBA" id="ARBA00022801"/>
    </source>
</evidence>
<evidence type="ECO:0000256" key="4">
    <source>
        <dbReference type="PROSITE-ProRule" id="PRU10055"/>
    </source>
</evidence>
<dbReference type="AlphaFoldDB" id="A0A1F7U1C0"/>
<evidence type="ECO:0000256" key="3">
    <source>
        <dbReference type="ARBA" id="ARBA00023295"/>
    </source>
</evidence>
<proteinExistence type="inferred from homology"/>
<dbReference type="InterPro" id="IPR001360">
    <property type="entry name" value="Glyco_hydro_1"/>
</dbReference>
<dbReference type="InterPro" id="IPR033132">
    <property type="entry name" value="GH_1_N_CS"/>
</dbReference>
<dbReference type="Proteomes" id="UP000177097">
    <property type="component" value="Unassembled WGS sequence"/>
</dbReference>
<comment type="similarity">
    <text evidence="1 5">Belongs to the glycosyl hydrolase 1 family.</text>
</comment>
<dbReference type="Pfam" id="PF00232">
    <property type="entry name" value="Glyco_hydro_1"/>
    <property type="match status" value="2"/>
</dbReference>
<dbReference type="PROSITE" id="PS00653">
    <property type="entry name" value="GLYCOSYL_HYDROL_F1_2"/>
    <property type="match status" value="1"/>
</dbReference>
<protein>
    <recommendedName>
        <fullName evidence="9">Beta-glucosidase</fullName>
    </recommendedName>
</protein>
<evidence type="ECO:0000256" key="6">
    <source>
        <dbReference type="RuleBase" id="RU004468"/>
    </source>
</evidence>
<evidence type="ECO:0000313" key="7">
    <source>
        <dbReference type="EMBL" id="OGL72022.1"/>
    </source>
</evidence>
<dbReference type="SUPFAM" id="SSF51445">
    <property type="entry name" value="(Trans)glycosidases"/>
    <property type="match status" value="1"/>
</dbReference>
<dbReference type="InterPro" id="IPR018120">
    <property type="entry name" value="Glyco_hydro_1_AS"/>
</dbReference>
<evidence type="ECO:0000256" key="1">
    <source>
        <dbReference type="ARBA" id="ARBA00010838"/>
    </source>
</evidence>
<organism evidence="7 8">
    <name type="scientific">Candidatus Uhrbacteria bacterium RIFCSPHIGHO2_02_FULL_53_13</name>
    <dbReference type="NCBI Taxonomy" id="1802389"/>
    <lineage>
        <taxon>Bacteria</taxon>
        <taxon>Candidatus Uhriibacteriota</taxon>
    </lineage>
</organism>
<dbReference type="STRING" id="1802389.A3C17_04525"/>
<dbReference type="GO" id="GO:0005975">
    <property type="term" value="P:carbohydrate metabolic process"/>
    <property type="evidence" value="ECO:0007669"/>
    <property type="project" value="InterPro"/>
</dbReference>
<evidence type="ECO:0000313" key="8">
    <source>
        <dbReference type="Proteomes" id="UP000177097"/>
    </source>
</evidence>
<dbReference type="EMBL" id="MGDX01000002">
    <property type="protein sequence ID" value="OGL72022.1"/>
    <property type="molecule type" value="Genomic_DNA"/>
</dbReference>
<dbReference type="PANTHER" id="PTHR10353">
    <property type="entry name" value="GLYCOSYL HYDROLASE"/>
    <property type="match status" value="1"/>
</dbReference>
<dbReference type="Gene3D" id="3.20.20.80">
    <property type="entry name" value="Glycosidases"/>
    <property type="match status" value="1"/>
</dbReference>
<dbReference type="PANTHER" id="PTHR10353:SF209">
    <property type="entry name" value="GALACTOLIPID GALACTOSYLTRANSFERASE SFR2, CHLOROPLASTIC"/>
    <property type="match status" value="1"/>
</dbReference>
<name>A0A1F7U1C0_9BACT</name>
<gene>
    <name evidence="7" type="ORF">A3C17_04525</name>
</gene>
<evidence type="ECO:0000256" key="5">
    <source>
        <dbReference type="RuleBase" id="RU003690"/>
    </source>
</evidence>